<evidence type="ECO:0000313" key="3">
    <source>
        <dbReference type="Proteomes" id="UP000029409"/>
    </source>
</evidence>
<sequence length="322" mass="35968">MKLGVFMVLFGGRKLEDALDYVAEKGVKAVEIGTGGNPGKSHCDPKLLLEDERALKEFKHAVESRGLIISALSCHGNPLHPQKALAQKDHEDFLNSVKLAEKLGVPVVNTFSGCPGDHEDAKYPNWPVAPWPNDFQEVLKWQWENKIIPYWTETGAFAAEYGVKVGLELHGGFSVHTPATLLRLREAAGEVIGANLDPSHMWWQGIDPVQAIHILGRAGAIHHFHAKDTVIDPINVNKYGLTDMQTYDNMLDRAWQFRTVGYGHDLKTWADIVSALRLVGYDYVVSIEHEDGLMSINEGFSKAVDNLNQVLIQEQLGEMWWL</sequence>
<reference evidence="2 3" key="1">
    <citation type="submission" date="2014-08" db="EMBL/GenBank/DDBJ databases">
        <title>Comparative genomics of the Paenibacillus odorifer group.</title>
        <authorList>
            <person name="den Bakker H.C."/>
            <person name="Tsai Y.-C."/>
            <person name="Martin N."/>
            <person name="Korlach J."/>
            <person name="Wiedmann M."/>
        </authorList>
    </citation>
    <scope>NUCLEOTIDE SEQUENCE [LARGE SCALE GENOMIC DNA]</scope>
    <source>
        <strain evidence="2 3">DSM 1735</strain>
    </source>
</reference>
<dbReference type="InterPro" id="IPR013022">
    <property type="entry name" value="Xyl_isomerase-like_TIM-brl"/>
</dbReference>
<dbReference type="SUPFAM" id="SSF51658">
    <property type="entry name" value="Xylose isomerase-like"/>
    <property type="match status" value="1"/>
</dbReference>
<name>A0A089HL93_PAEDU</name>
<gene>
    <name evidence="2" type="ORF">PDUR_13120</name>
</gene>
<proteinExistence type="predicted"/>
<evidence type="ECO:0000313" key="2">
    <source>
        <dbReference type="EMBL" id="AIQ12741.1"/>
    </source>
</evidence>
<dbReference type="KEGG" id="pdu:PDUR_13120"/>
<dbReference type="Gene3D" id="3.20.20.150">
    <property type="entry name" value="Divalent-metal-dependent TIM barrel enzymes"/>
    <property type="match status" value="1"/>
</dbReference>
<keyword evidence="2" id="KW-0413">Isomerase</keyword>
<dbReference type="GO" id="GO:0016853">
    <property type="term" value="F:isomerase activity"/>
    <property type="evidence" value="ECO:0007669"/>
    <property type="project" value="UniProtKB-KW"/>
</dbReference>
<dbReference type="InterPro" id="IPR036237">
    <property type="entry name" value="Xyl_isomerase-like_sf"/>
</dbReference>
<dbReference type="AlphaFoldDB" id="A0A089HL93"/>
<feature type="domain" description="Xylose isomerase-like TIM barrel" evidence="1">
    <location>
        <begin position="19"/>
        <end position="300"/>
    </location>
</feature>
<protein>
    <submittedName>
        <fullName evidence="2">Xylose isomerase</fullName>
    </submittedName>
</protein>
<keyword evidence="3" id="KW-1185">Reference proteome</keyword>
<accession>A0A089HL93</accession>
<organism evidence="2 3">
    <name type="scientific">Paenibacillus durus</name>
    <name type="common">Paenibacillus azotofixans</name>
    <dbReference type="NCBI Taxonomy" id="44251"/>
    <lineage>
        <taxon>Bacteria</taxon>
        <taxon>Bacillati</taxon>
        <taxon>Bacillota</taxon>
        <taxon>Bacilli</taxon>
        <taxon>Bacillales</taxon>
        <taxon>Paenibacillaceae</taxon>
        <taxon>Paenibacillus</taxon>
    </lineage>
</organism>
<dbReference type="PANTHER" id="PTHR12110:SF21">
    <property type="entry name" value="XYLOSE ISOMERASE-LIKE TIM BARREL DOMAIN-CONTAINING PROTEIN"/>
    <property type="match status" value="1"/>
</dbReference>
<dbReference type="EMBL" id="CP009288">
    <property type="protein sequence ID" value="AIQ12741.1"/>
    <property type="molecule type" value="Genomic_DNA"/>
</dbReference>
<dbReference type="Pfam" id="PF01261">
    <property type="entry name" value="AP_endonuc_2"/>
    <property type="match status" value="1"/>
</dbReference>
<dbReference type="RefSeq" id="WP_042206578.1">
    <property type="nucleotide sequence ID" value="NZ_CP009288.1"/>
</dbReference>
<dbReference type="PANTHER" id="PTHR12110">
    <property type="entry name" value="HYDROXYPYRUVATE ISOMERASE"/>
    <property type="match status" value="1"/>
</dbReference>
<evidence type="ECO:0000259" key="1">
    <source>
        <dbReference type="Pfam" id="PF01261"/>
    </source>
</evidence>
<dbReference type="STRING" id="44251.PDUR_13120"/>
<dbReference type="OrthoDB" id="9779184at2"/>
<dbReference type="InterPro" id="IPR050312">
    <property type="entry name" value="IolE/XylAMocC-like"/>
</dbReference>
<dbReference type="eggNOG" id="COG1082">
    <property type="taxonomic scope" value="Bacteria"/>
</dbReference>
<dbReference type="Proteomes" id="UP000029409">
    <property type="component" value="Chromosome"/>
</dbReference>